<dbReference type="PATRIC" id="fig|2340.3.peg.2193"/>
<dbReference type="InterPro" id="IPR007387">
    <property type="entry name" value="TRAP_DctQ"/>
</dbReference>
<evidence type="ECO:0000256" key="6">
    <source>
        <dbReference type="ARBA" id="ARBA00022989"/>
    </source>
</evidence>
<evidence type="ECO:0000313" key="12">
    <source>
        <dbReference type="Proteomes" id="UP000030856"/>
    </source>
</evidence>
<dbReference type="GO" id="GO:0005886">
    <property type="term" value="C:plasma membrane"/>
    <property type="evidence" value="ECO:0007669"/>
    <property type="project" value="UniProtKB-SubCell"/>
</dbReference>
<gene>
    <name evidence="11" type="primary">dctQ5</name>
    <name evidence="11" type="ORF">JV46_25960</name>
</gene>
<feature type="transmembrane region" description="Helical" evidence="9">
    <location>
        <begin position="89"/>
        <end position="111"/>
    </location>
</feature>
<reference evidence="11 12" key="1">
    <citation type="journal article" date="2014" name="BMC Genomics">
        <title>The genome of the intracellular bacterium of the coastal bivalve, Solemya velum: a blueprint for thriving in and out of symbiosis.</title>
        <authorList>
            <person name="Dmytrenko O."/>
            <person name="Russell S.L."/>
            <person name="Loo W.T."/>
            <person name="Fontanez K.M."/>
            <person name="Liao L."/>
            <person name="Roeselers G."/>
            <person name="Sharma R."/>
            <person name="Stewart F.J."/>
            <person name="Newton I.L."/>
            <person name="Woyke T."/>
            <person name="Wu D."/>
            <person name="Lang J.M."/>
            <person name="Eisen J.A."/>
            <person name="Cavanaugh C.M."/>
        </authorList>
    </citation>
    <scope>NUCLEOTIDE SEQUENCE [LARGE SCALE GENOMIC DNA]</scope>
    <source>
        <strain evidence="11 12">WH</strain>
    </source>
</reference>
<keyword evidence="2 9" id="KW-0813">Transport</keyword>
<dbReference type="RefSeq" id="WP_043118158.1">
    <property type="nucleotide sequence ID" value="NZ_JRAA01000003.1"/>
</dbReference>
<sequence length="175" mass="19644">MLQKLERLCNRFSDLLGRIAALLFLLLVLNVFYDVVARYLFNSVSIGLQELEWHLYASIFLLGIPYAIRTDSHVRVDIIYDRLGARRKALIDLCGVIFLLLPFVLLVAWYGSSFAFESWSLGERSGDPGGLPYRWVIKAVIPFACLSMAVAGVGMLLRSLNTLRDMMPPDETGAA</sequence>
<keyword evidence="6 9" id="KW-1133">Transmembrane helix</keyword>
<keyword evidence="7 9" id="KW-0472">Membrane</keyword>
<comment type="subcellular location">
    <subcellularLocation>
        <location evidence="1 9">Cell inner membrane</location>
        <topology evidence="1 9">Multi-pass membrane protein</topology>
    </subcellularLocation>
</comment>
<keyword evidence="5 9" id="KW-0812">Transmembrane</keyword>
<dbReference type="EMBL" id="JRAA01000003">
    <property type="protein sequence ID" value="KHF24116.1"/>
    <property type="molecule type" value="Genomic_DNA"/>
</dbReference>
<dbReference type="InterPro" id="IPR055348">
    <property type="entry name" value="DctQ"/>
</dbReference>
<dbReference type="PANTHER" id="PTHR35011:SF4">
    <property type="entry name" value="SLL1102 PROTEIN"/>
    <property type="match status" value="1"/>
</dbReference>
<dbReference type="GO" id="GO:0022857">
    <property type="term" value="F:transmembrane transporter activity"/>
    <property type="evidence" value="ECO:0007669"/>
    <property type="project" value="UniProtKB-UniRule"/>
</dbReference>
<evidence type="ECO:0000256" key="9">
    <source>
        <dbReference type="RuleBase" id="RU369079"/>
    </source>
</evidence>
<comment type="function">
    <text evidence="9">Part of the tripartite ATP-independent periplasmic (TRAP) transport system.</text>
</comment>
<keyword evidence="3" id="KW-1003">Cell membrane</keyword>
<evidence type="ECO:0000256" key="7">
    <source>
        <dbReference type="ARBA" id="ARBA00023136"/>
    </source>
</evidence>
<evidence type="ECO:0000256" key="2">
    <source>
        <dbReference type="ARBA" id="ARBA00022448"/>
    </source>
</evidence>
<feature type="transmembrane region" description="Helical" evidence="9">
    <location>
        <begin position="53"/>
        <end position="68"/>
    </location>
</feature>
<evidence type="ECO:0000256" key="5">
    <source>
        <dbReference type="ARBA" id="ARBA00022692"/>
    </source>
</evidence>
<evidence type="ECO:0000256" key="8">
    <source>
        <dbReference type="ARBA" id="ARBA00038436"/>
    </source>
</evidence>
<evidence type="ECO:0000256" key="3">
    <source>
        <dbReference type="ARBA" id="ARBA00022475"/>
    </source>
</evidence>
<comment type="caution">
    <text evidence="11">The sequence shown here is derived from an EMBL/GenBank/DDBJ whole genome shotgun (WGS) entry which is preliminary data.</text>
</comment>
<keyword evidence="12" id="KW-1185">Reference proteome</keyword>
<feature type="domain" description="Tripartite ATP-independent periplasmic transporters DctQ component" evidence="10">
    <location>
        <begin position="28"/>
        <end position="160"/>
    </location>
</feature>
<evidence type="ECO:0000313" key="11">
    <source>
        <dbReference type="EMBL" id="KHF24116.1"/>
    </source>
</evidence>
<comment type="subunit">
    <text evidence="9">The complex comprises the extracytoplasmic solute receptor protein and the two transmembrane proteins.</text>
</comment>
<keyword evidence="4 9" id="KW-0997">Cell inner membrane</keyword>
<dbReference type="GeneID" id="86990570"/>
<dbReference type="PANTHER" id="PTHR35011">
    <property type="entry name" value="2,3-DIKETO-L-GULONATE TRAP TRANSPORTER SMALL PERMEASE PROTEIN YIAM"/>
    <property type="match status" value="1"/>
</dbReference>
<dbReference type="AlphaFoldDB" id="A0A0B0H9H9"/>
<proteinExistence type="inferred from homology"/>
<dbReference type="Pfam" id="PF04290">
    <property type="entry name" value="DctQ"/>
    <property type="match status" value="1"/>
</dbReference>
<evidence type="ECO:0000256" key="4">
    <source>
        <dbReference type="ARBA" id="ARBA00022519"/>
    </source>
</evidence>
<comment type="similarity">
    <text evidence="8 9">Belongs to the TRAP transporter small permease family.</text>
</comment>
<dbReference type="Proteomes" id="UP000030856">
    <property type="component" value="Unassembled WGS sequence"/>
</dbReference>
<accession>A0A0B0H9H9</accession>
<organism evidence="11 12">
    <name type="scientific">Solemya velum gill symbiont</name>
    <dbReference type="NCBI Taxonomy" id="2340"/>
    <lineage>
        <taxon>Bacteria</taxon>
        <taxon>Pseudomonadati</taxon>
        <taxon>Pseudomonadota</taxon>
        <taxon>Gammaproteobacteria</taxon>
        <taxon>sulfur-oxidizing symbionts</taxon>
    </lineage>
</organism>
<dbReference type="STRING" id="2340.JV46_25960"/>
<protein>
    <recommendedName>
        <fullName evidence="9">TRAP transporter small permease protein</fullName>
    </recommendedName>
</protein>
<evidence type="ECO:0000256" key="1">
    <source>
        <dbReference type="ARBA" id="ARBA00004429"/>
    </source>
</evidence>
<feature type="transmembrane region" description="Helical" evidence="9">
    <location>
        <begin position="135"/>
        <end position="157"/>
    </location>
</feature>
<feature type="transmembrane region" description="Helical" evidence="9">
    <location>
        <begin position="12"/>
        <end position="33"/>
    </location>
</feature>
<dbReference type="OrthoDB" id="9795655at2"/>
<evidence type="ECO:0000259" key="10">
    <source>
        <dbReference type="Pfam" id="PF04290"/>
    </source>
</evidence>
<dbReference type="eggNOG" id="COG4665">
    <property type="taxonomic scope" value="Bacteria"/>
</dbReference>
<name>A0A0B0H9H9_SOVGS</name>